<dbReference type="PANTHER" id="PTHR36395:SF1">
    <property type="entry name" value="RING-H2 ZINC FINGER PROTEIN"/>
    <property type="match status" value="1"/>
</dbReference>
<gene>
    <name evidence="1" type="ORF">DTER00134_LOCUS1405</name>
</gene>
<dbReference type="PANTHER" id="PTHR36395">
    <property type="entry name" value="RING-H2 ZINC FINGER PROTEIN"/>
    <property type="match status" value="1"/>
</dbReference>
<sequence>MLKCLSQSLLGRTPRLLDQKPGYWSLSTVKPRGAATRVLQHQHQQQPQEFPAQTQMHHSACNGKHCVFSGQTAGELHEWLESHGVDTRCYGKDTSKTVGELLEEQAKNESLLNVVDGRAMRTVKVLSLHITNGNGQVLFEDEQILPDGRSRRRNVQVSEKLMGDESWQSGVDRAVREELGTVLPEGYQVTVDTDTYRQLVEFATSMSYPGLLTKYVCHRVKATVTGLPQTRFETCEPRPKLGGRLVTRWVWRNPEEVEEQHALRNAE</sequence>
<reference evidence="1" key="1">
    <citation type="submission" date="2021-01" db="EMBL/GenBank/DDBJ databases">
        <authorList>
            <person name="Corre E."/>
            <person name="Pelletier E."/>
            <person name="Niang G."/>
            <person name="Scheremetjew M."/>
            <person name="Finn R."/>
            <person name="Kale V."/>
            <person name="Holt S."/>
            <person name="Cochrane G."/>
            <person name="Meng A."/>
            <person name="Brown T."/>
            <person name="Cohen L."/>
        </authorList>
    </citation>
    <scope>NUCLEOTIDE SEQUENCE</scope>
    <source>
        <strain evidence="1">CCMP1320</strain>
    </source>
</reference>
<evidence type="ECO:0008006" key="2">
    <source>
        <dbReference type="Google" id="ProtNLM"/>
    </source>
</evidence>
<dbReference type="EMBL" id="HBIP01003223">
    <property type="protein sequence ID" value="CAE0486366.1"/>
    <property type="molecule type" value="Transcribed_RNA"/>
</dbReference>
<proteinExistence type="predicted"/>
<evidence type="ECO:0000313" key="1">
    <source>
        <dbReference type="EMBL" id="CAE0486366.1"/>
    </source>
</evidence>
<accession>A0A7S3QLB6</accession>
<organism evidence="1">
    <name type="scientific">Dunaliella tertiolecta</name>
    <name type="common">Green alga</name>
    <dbReference type="NCBI Taxonomy" id="3047"/>
    <lineage>
        <taxon>Eukaryota</taxon>
        <taxon>Viridiplantae</taxon>
        <taxon>Chlorophyta</taxon>
        <taxon>core chlorophytes</taxon>
        <taxon>Chlorophyceae</taxon>
        <taxon>CS clade</taxon>
        <taxon>Chlamydomonadales</taxon>
        <taxon>Dunaliellaceae</taxon>
        <taxon>Dunaliella</taxon>
    </lineage>
</organism>
<dbReference type="AlphaFoldDB" id="A0A7S3QLB6"/>
<protein>
    <recommendedName>
        <fullName evidence="2">Nudix hydrolase domain-containing protein</fullName>
    </recommendedName>
</protein>
<name>A0A7S3QLB6_DUNTE</name>